<dbReference type="OMA" id="GPMFADD"/>
<keyword evidence="2" id="KW-0812">Transmembrane</keyword>
<feature type="domain" description="N-acetyltransferase" evidence="3">
    <location>
        <begin position="220"/>
        <end position="298"/>
    </location>
</feature>
<proteinExistence type="predicted"/>
<accession>A0A3E2HFB7</accession>
<reference evidence="4 5" key="1">
    <citation type="submission" date="2018-05" db="EMBL/GenBank/DDBJ databases">
        <title>Draft genome sequence of Scytalidium lignicola DSM 105466, a ubiquitous saprotrophic fungus.</title>
        <authorList>
            <person name="Buettner E."/>
            <person name="Gebauer A.M."/>
            <person name="Hofrichter M."/>
            <person name="Liers C."/>
            <person name="Kellner H."/>
        </authorList>
    </citation>
    <scope>NUCLEOTIDE SEQUENCE [LARGE SCALE GENOMIC DNA]</scope>
    <source>
        <strain evidence="4 5">DSM 105466</strain>
    </source>
</reference>
<protein>
    <recommendedName>
        <fullName evidence="3">N-acetyltransferase domain-containing protein</fullName>
    </recommendedName>
</protein>
<keyword evidence="2" id="KW-1133">Transmembrane helix</keyword>
<feature type="non-terminal residue" evidence="4">
    <location>
        <position position="357"/>
    </location>
</feature>
<dbReference type="Proteomes" id="UP000258309">
    <property type="component" value="Unassembled WGS sequence"/>
</dbReference>
<sequence>MPPRQLPAKELPLDHWIGNTKSTVVGSLNALPGFRTSAAFFTFLRANLVLLPSTNNSTTSTPLLDPSSSQTLPPVPSSLSIMTSISDSDLPPQSDSTTAGPASDSTATSKVEPPPLTTKVLTTEPDKIAALKLVADSVAQQRQTAARAIIFHPAVVAAYAAICAILYKFVFKTNADVGAFVTTWAGLTMGVLVLIRGRTAGYIHLAEDFGWNFARNPDTEEEDIFIGSRYGEQLIGAALLRLERAGGSSATPSSRRKSYKGGKGIIRAWTVRMRYRRAGVGTELLEEAVRVAREKCGKDAEIGFAAEHANSTMVLPEFFNSIFRRREALAQKCLQKVVEGSDVTTKSSSRSSPKRRK</sequence>
<feature type="non-terminal residue" evidence="4">
    <location>
        <position position="1"/>
    </location>
</feature>
<dbReference type="OrthoDB" id="5343688at2759"/>
<evidence type="ECO:0000256" key="2">
    <source>
        <dbReference type="SAM" id="Phobius"/>
    </source>
</evidence>
<dbReference type="Pfam" id="PF00583">
    <property type="entry name" value="Acetyltransf_1"/>
    <property type="match status" value="1"/>
</dbReference>
<dbReference type="AlphaFoldDB" id="A0A3E2HFB7"/>
<name>A0A3E2HFB7_SCYLI</name>
<dbReference type="InterPro" id="IPR016181">
    <property type="entry name" value="Acyl_CoA_acyltransferase"/>
</dbReference>
<gene>
    <name evidence="4" type="ORF">B7463_g4240</name>
</gene>
<keyword evidence="5" id="KW-1185">Reference proteome</keyword>
<feature type="region of interest" description="Disordered" evidence="1">
    <location>
        <begin position="83"/>
        <end position="119"/>
    </location>
</feature>
<keyword evidence="2" id="KW-0472">Membrane</keyword>
<evidence type="ECO:0000256" key="1">
    <source>
        <dbReference type="SAM" id="MobiDB-lite"/>
    </source>
</evidence>
<feature type="transmembrane region" description="Helical" evidence="2">
    <location>
        <begin position="149"/>
        <end position="171"/>
    </location>
</feature>
<feature type="transmembrane region" description="Helical" evidence="2">
    <location>
        <begin position="177"/>
        <end position="195"/>
    </location>
</feature>
<evidence type="ECO:0000259" key="3">
    <source>
        <dbReference type="Pfam" id="PF00583"/>
    </source>
</evidence>
<dbReference type="InterPro" id="IPR000182">
    <property type="entry name" value="GNAT_dom"/>
</dbReference>
<dbReference type="EMBL" id="NCSJ02000062">
    <property type="protein sequence ID" value="RFU32100.1"/>
    <property type="molecule type" value="Genomic_DNA"/>
</dbReference>
<evidence type="ECO:0000313" key="5">
    <source>
        <dbReference type="Proteomes" id="UP000258309"/>
    </source>
</evidence>
<evidence type="ECO:0000313" key="4">
    <source>
        <dbReference type="EMBL" id="RFU32100.1"/>
    </source>
</evidence>
<dbReference type="SUPFAM" id="SSF55729">
    <property type="entry name" value="Acyl-CoA N-acyltransferases (Nat)"/>
    <property type="match status" value="1"/>
</dbReference>
<feature type="compositionally biased region" description="Polar residues" evidence="1">
    <location>
        <begin position="91"/>
        <end position="109"/>
    </location>
</feature>
<dbReference type="Gene3D" id="3.40.630.30">
    <property type="match status" value="1"/>
</dbReference>
<comment type="caution">
    <text evidence="4">The sequence shown here is derived from an EMBL/GenBank/DDBJ whole genome shotgun (WGS) entry which is preliminary data.</text>
</comment>
<organism evidence="4 5">
    <name type="scientific">Scytalidium lignicola</name>
    <name type="common">Hyphomycete</name>
    <dbReference type="NCBI Taxonomy" id="5539"/>
    <lineage>
        <taxon>Eukaryota</taxon>
        <taxon>Fungi</taxon>
        <taxon>Dikarya</taxon>
        <taxon>Ascomycota</taxon>
        <taxon>Pezizomycotina</taxon>
        <taxon>Leotiomycetes</taxon>
        <taxon>Leotiomycetes incertae sedis</taxon>
        <taxon>Scytalidium</taxon>
    </lineage>
</organism>
<dbReference type="GO" id="GO:0016747">
    <property type="term" value="F:acyltransferase activity, transferring groups other than amino-acyl groups"/>
    <property type="evidence" value="ECO:0007669"/>
    <property type="project" value="InterPro"/>
</dbReference>